<accession>A0ABU6KI41</accession>
<organism evidence="3 4">
    <name type="scientific">Virgibacillus tibetensis</name>
    <dbReference type="NCBI Taxonomy" id="3042313"/>
    <lineage>
        <taxon>Bacteria</taxon>
        <taxon>Bacillati</taxon>
        <taxon>Bacillota</taxon>
        <taxon>Bacilli</taxon>
        <taxon>Bacillales</taxon>
        <taxon>Bacillaceae</taxon>
        <taxon>Virgibacillus</taxon>
    </lineage>
</organism>
<name>A0ABU6KI41_9BACI</name>
<keyword evidence="4" id="KW-1185">Reference proteome</keyword>
<dbReference type="Proteomes" id="UP001335737">
    <property type="component" value="Unassembled WGS sequence"/>
</dbReference>
<dbReference type="InterPro" id="IPR036188">
    <property type="entry name" value="FAD/NAD-bd_sf"/>
</dbReference>
<evidence type="ECO:0000259" key="2">
    <source>
        <dbReference type="Pfam" id="PF07992"/>
    </source>
</evidence>
<dbReference type="PRINTS" id="PR00469">
    <property type="entry name" value="PNDRDTASEII"/>
</dbReference>
<dbReference type="EMBL" id="JARZFX010000008">
    <property type="protein sequence ID" value="MEC5424838.1"/>
    <property type="molecule type" value="Genomic_DNA"/>
</dbReference>
<comment type="caution">
    <text evidence="3">The sequence shown here is derived from an EMBL/GenBank/DDBJ whole genome shotgun (WGS) entry which is preliminary data.</text>
</comment>
<dbReference type="RefSeq" id="WP_327608394.1">
    <property type="nucleotide sequence ID" value="NZ_JARZFX010000008.1"/>
</dbReference>
<dbReference type="PANTHER" id="PTHR42949">
    <property type="entry name" value="ANAEROBIC GLYCEROL-3-PHOSPHATE DEHYDROGENASE SUBUNIT B"/>
    <property type="match status" value="1"/>
</dbReference>
<keyword evidence="1" id="KW-0560">Oxidoreductase</keyword>
<dbReference type="InterPro" id="IPR023753">
    <property type="entry name" value="FAD/NAD-binding_dom"/>
</dbReference>
<dbReference type="Gene3D" id="3.50.50.60">
    <property type="entry name" value="FAD/NAD(P)-binding domain"/>
    <property type="match status" value="2"/>
</dbReference>
<sequence length="404" mass="43507">MYDVVIIGAGPAGLSAAIACREWDLHVIVIDEFPKPGGRLLGQLHQEPSGEWWNGIEETKNLLDKAKEYNTEIQCGTSVHNVEKTSNGFSVHTNKGMFYGENLLIASGAAETAAPIPGWTLPGVMSIGAAQVMTNVHRVRVGKKGIVAGVNVLSAAIARELQIAGVELHSMALPAANSVTKNESDPKKVMDGLVRIAHLAPSPFLRFGSKFAKAAWVRDIAVKFYPKGGVKMWGMPIHIRKAIVSINGTEQVESVTICNVTPDGEPVPGSEKTVEVDFVCIAGGLYPLAELASVIGCPFQYIEELGGHIPVHNEQMETPVNGMFVAGNITGIESAKVARAQGKLAGLSIVKHRIKDLADINDKVHEALNEVKETREKASIQFHPGINEGREKVNKAFNDYQQTT</sequence>
<dbReference type="PANTHER" id="PTHR42949:SF3">
    <property type="entry name" value="ANAEROBIC GLYCEROL-3-PHOSPHATE DEHYDROGENASE SUBUNIT B"/>
    <property type="match status" value="1"/>
</dbReference>
<gene>
    <name evidence="3" type="ORF">QGM71_15235</name>
</gene>
<evidence type="ECO:0000313" key="4">
    <source>
        <dbReference type="Proteomes" id="UP001335737"/>
    </source>
</evidence>
<protein>
    <submittedName>
        <fullName evidence="3">NAD(P)/FAD-dependent oxidoreductase</fullName>
    </submittedName>
</protein>
<dbReference type="Pfam" id="PF07992">
    <property type="entry name" value="Pyr_redox_2"/>
    <property type="match status" value="1"/>
</dbReference>
<dbReference type="PRINTS" id="PR00368">
    <property type="entry name" value="FADPNR"/>
</dbReference>
<feature type="domain" description="FAD/NAD(P)-binding" evidence="2">
    <location>
        <begin position="2"/>
        <end position="121"/>
    </location>
</feature>
<evidence type="ECO:0000313" key="3">
    <source>
        <dbReference type="EMBL" id="MEC5424838.1"/>
    </source>
</evidence>
<reference evidence="3 4" key="1">
    <citation type="journal article" date="2024" name="Int. J. Syst. Evol. Microbiol.">
        <title>Virgibacillus tibetensis sp. nov., isolated from salt lake on the Tibetan Plateau of China.</title>
        <authorList>
            <person name="Phurbu D."/>
            <person name="Liu Z.-X."/>
            <person name="Wang R."/>
            <person name="Zheng Y.-Y."/>
            <person name="Liu H.-C."/>
            <person name="Zhou Y.-G."/>
            <person name="Yu Y.-J."/>
            <person name="Li A.-H."/>
        </authorList>
    </citation>
    <scope>NUCLEOTIDE SEQUENCE [LARGE SCALE GENOMIC DNA]</scope>
    <source>
        <strain evidence="3 4">C22-A2</strain>
    </source>
</reference>
<evidence type="ECO:0000256" key="1">
    <source>
        <dbReference type="ARBA" id="ARBA00023002"/>
    </source>
</evidence>
<dbReference type="SUPFAM" id="SSF51905">
    <property type="entry name" value="FAD/NAD(P)-binding domain"/>
    <property type="match status" value="1"/>
</dbReference>
<dbReference type="InterPro" id="IPR051691">
    <property type="entry name" value="Metab_Enz_Cyan_OpOx_G3PDH"/>
</dbReference>
<proteinExistence type="predicted"/>